<feature type="non-terminal residue" evidence="1">
    <location>
        <position position="55"/>
    </location>
</feature>
<dbReference type="OrthoDB" id="1634546at2"/>
<dbReference type="AlphaFoldDB" id="E2ZBD7"/>
<comment type="caution">
    <text evidence="1">The sequence shown here is derived from an EMBL/GenBank/DDBJ whole genome shotgun (WGS) entry which is preliminary data.</text>
</comment>
<protein>
    <submittedName>
        <fullName evidence="1">Uncharacterized protein</fullName>
    </submittedName>
</protein>
<gene>
    <name evidence="1" type="ORF">HMPREF9429_00764</name>
</gene>
<reference evidence="1 2" key="1">
    <citation type="submission" date="2010-08" db="EMBL/GenBank/DDBJ databases">
        <authorList>
            <person name="Weinstock G."/>
            <person name="Sodergren E."/>
            <person name="Clifton S."/>
            <person name="Fulton L."/>
            <person name="Fulton B."/>
            <person name="Courtney L."/>
            <person name="Fronick C."/>
            <person name="Harrison M."/>
            <person name="Strong C."/>
            <person name="Farmer C."/>
            <person name="Delahaunty K."/>
            <person name="Markovic C."/>
            <person name="Hall O."/>
            <person name="Minx P."/>
            <person name="Tomlinson C."/>
            <person name="Mitreva M."/>
            <person name="Hou S."/>
            <person name="Chen J."/>
            <person name="Wollam A."/>
            <person name="Pepin K.H."/>
            <person name="Johnson M."/>
            <person name="Bhonagiri V."/>
            <person name="Zhang X."/>
            <person name="Suruliraj S."/>
            <person name="Warren W."/>
            <person name="Chinwalla A."/>
            <person name="Mardis E.R."/>
            <person name="Wilson R.K."/>
        </authorList>
    </citation>
    <scope>NUCLEOTIDE SEQUENCE [LARGE SCALE GENOMIC DNA]</scope>
    <source>
        <strain evidence="1 2">F0359</strain>
    </source>
</reference>
<dbReference type="EMBL" id="AECS01000029">
    <property type="protein sequence ID" value="EFQ04387.1"/>
    <property type="molecule type" value="Genomic_DNA"/>
</dbReference>
<sequence length="55" mass="6394">MYLRTNLDEETFRAVADITQFDALTQERLRDVIRQKAAEVQQRAITMAPKNTGRL</sequence>
<keyword evidence="2" id="KW-1185">Reference proteome</keyword>
<evidence type="ECO:0000313" key="1">
    <source>
        <dbReference type="EMBL" id="EFQ04387.1"/>
    </source>
</evidence>
<organism evidence="1 2">
    <name type="scientific">Megasphaera micronuciformis F0359</name>
    <dbReference type="NCBI Taxonomy" id="706434"/>
    <lineage>
        <taxon>Bacteria</taxon>
        <taxon>Bacillati</taxon>
        <taxon>Bacillota</taxon>
        <taxon>Negativicutes</taxon>
        <taxon>Veillonellales</taxon>
        <taxon>Veillonellaceae</taxon>
        <taxon>Megasphaera</taxon>
    </lineage>
</organism>
<accession>E2ZBD7</accession>
<dbReference type="STRING" id="706434.HMPREF9429_00764"/>
<proteinExistence type="predicted"/>
<dbReference type="HOGENOM" id="CLU_3037054_0_0_9"/>
<evidence type="ECO:0000313" key="2">
    <source>
        <dbReference type="Proteomes" id="UP000003195"/>
    </source>
</evidence>
<name>E2ZBD7_9FIRM</name>
<dbReference type="Proteomes" id="UP000003195">
    <property type="component" value="Unassembled WGS sequence"/>
</dbReference>